<dbReference type="STRING" id="6526.A0A2C9L9Q3"/>
<dbReference type="OrthoDB" id="10044490at2759"/>
<feature type="compositionally biased region" description="Low complexity" evidence="3">
    <location>
        <begin position="346"/>
        <end position="358"/>
    </location>
</feature>
<feature type="compositionally biased region" description="Basic and acidic residues" evidence="3">
    <location>
        <begin position="100"/>
        <end position="118"/>
    </location>
</feature>
<dbReference type="GO" id="GO:0007169">
    <property type="term" value="P:cell surface receptor protein tyrosine kinase signaling pathway"/>
    <property type="evidence" value="ECO:0007669"/>
    <property type="project" value="TreeGrafter"/>
</dbReference>
<dbReference type="PRINTS" id="PR00401">
    <property type="entry name" value="SH2DOMAIN"/>
</dbReference>
<evidence type="ECO:0000256" key="1">
    <source>
        <dbReference type="ARBA" id="ARBA00022999"/>
    </source>
</evidence>
<dbReference type="VEuPathDB" id="VectorBase:BGLB028501"/>
<protein>
    <recommendedName>
        <fullName evidence="4">SH2 domain-containing protein</fullName>
    </recommendedName>
</protein>
<feature type="compositionally biased region" description="Polar residues" evidence="3">
    <location>
        <begin position="126"/>
        <end position="147"/>
    </location>
</feature>
<dbReference type="PANTHER" id="PTHR14098:SF14">
    <property type="entry name" value="SH2 DOMAIN-CONTAINING PROTEIN"/>
    <property type="match status" value="1"/>
</dbReference>
<dbReference type="InterPro" id="IPR036860">
    <property type="entry name" value="SH2_dom_sf"/>
</dbReference>
<feature type="compositionally biased region" description="Pro residues" evidence="3">
    <location>
        <begin position="196"/>
        <end position="210"/>
    </location>
</feature>
<dbReference type="GO" id="GO:0005737">
    <property type="term" value="C:cytoplasm"/>
    <property type="evidence" value="ECO:0007669"/>
    <property type="project" value="UniProtKB-ARBA"/>
</dbReference>
<feature type="compositionally biased region" description="Pro residues" evidence="3">
    <location>
        <begin position="1"/>
        <end position="16"/>
    </location>
</feature>
<evidence type="ECO:0000256" key="3">
    <source>
        <dbReference type="SAM" id="MobiDB-lite"/>
    </source>
</evidence>
<reference evidence="5" key="1">
    <citation type="submission" date="2020-05" db="UniProtKB">
        <authorList>
            <consortium name="EnsemblMetazoa"/>
        </authorList>
    </citation>
    <scope>IDENTIFICATION</scope>
    <source>
        <strain evidence="5">BB02</strain>
    </source>
</reference>
<dbReference type="InterPro" id="IPR051751">
    <property type="entry name" value="Immunoreceptor_sig_adapters"/>
</dbReference>
<feature type="domain" description="SH2" evidence="4">
    <location>
        <begin position="421"/>
        <end position="520"/>
    </location>
</feature>
<dbReference type="InterPro" id="IPR000980">
    <property type="entry name" value="SH2"/>
</dbReference>
<evidence type="ECO:0000313" key="6">
    <source>
        <dbReference type="Proteomes" id="UP000076420"/>
    </source>
</evidence>
<keyword evidence="1 2" id="KW-0727">SH2 domain</keyword>
<dbReference type="PROSITE" id="PS50001">
    <property type="entry name" value="SH2"/>
    <property type="match status" value="1"/>
</dbReference>
<feature type="compositionally biased region" description="Pro residues" evidence="3">
    <location>
        <begin position="323"/>
        <end position="335"/>
    </location>
</feature>
<feature type="compositionally biased region" description="Polar residues" evidence="3">
    <location>
        <begin position="359"/>
        <end position="377"/>
    </location>
</feature>
<sequence length="523" mass="57748">MPPSGSRRPPPPPPGASVPSGLPSSMKDSGQPPPLPRRPTQGKSKDEPEETSDDEYLQPVVQAQDLYEPMTAPNPVNTSVQRKQGLALPPPNDIISTLEKALKQRKERQNETEIEKKIKPSSSSPQTIEKSNLAKSFLQSIGQSNTSTERERKISDPVKPKYGAPILPALDKPRRTTVEDTAPIMPVADDIYEEPTGPPASLPSGPPPRIPQMNPSIQPPVDDDTDDDWDEDWDEVQEPKKDDDYVIPDGVQKEYHNPDEAPPPLPGRPPVKRDIPPPLVNVKPVSEGLPSPKEHKAILPPKTPKPEPPKKPSNSNVKKPDGPQLPPRVVQPPPSENKRDSRSDDNSSAGSTSSGSVSMQQDTAHSNGGSDLRNQSKVRVLPTIPLKHGINKQQEIKNPVTLPSEEIYDDAVSEDLGCYPWFHPNINRQEGDRRVTQLNKNGSYLVRTSSKENHPYTLVVYFDGTTINLPLRKRDDNRFAIGQFKKDEVHFASVPQLITHHTTNNIKLTRGGSVMLTNTPPKR</sequence>
<evidence type="ECO:0000259" key="4">
    <source>
        <dbReference type="PROSITE" id="PS50001"/>
    </source>
</evidence>
<accession>A0A2C9L9Q3</accession>
<dbReference type="SMART" id="SM00252">
    <property type="entry name" value="SH2"/>
    <property type="match status" value="1"/>
</dbReference>
<dbReference type="Gene3D" id="3.30.505.10">
    <property type="entry name" value="SH2 domain"/>
    <property type="match status" value="1"/>
</dbReference>
<name>A0A2C9L9Q3_BIOGL</name>
<dbReference type="Proteomes" id="UP000076420">
    <property type="component" value="Unassembled WGS sequence"/>
</dbReference>
<feature type="compositionally biased region" description="Basic and acidic residues" evidence="3">
    <location>
        <begin position="336"/>
        <end position="345"/>
    </location>
</feature>
<dbReference type="EnsemblMetazoa" id="BGLB028501-RH">
    <property type="protein sequence ID" value="BGLB028501-PH"/>
    <property type="gene ID" value="BGLB028501"/>
</dbReference>
<feature type="compositionally biased region" description="Pro residues" evidence="3">
    <location>
        <begin position="260"/>
        <end position="269"/>
    </location>
</feature>
<feature type="compositionally biased region" description="Acidic residues" evidence="3">
    <location>
        <begin position="221"/>
        <end position="236"/>
    </location>
</feature>
<dbReference type="SUPFAM" id="SSF55550">
    <property type="entry name" value="SH2 domain"/>
    <property type="match status" value="1"/>
</dbReference>
<gene>
    <name evidence="5" type="primary">106070824</name>
</gene>
<dbReference type="Pfam" id="PF00017">
    <property type="entry name" value="SH2"/>
    <property type="match status" value="1"/>
</dbReference>
<evidence type="ECO:0000313" key="5">
    <source>
        <dbReference type="EnsemblMetazoa" id="BGLB028501-PH"/>
    </source>
</evidence>
<dbReference type="VEuPathDB" id="VectorBase:BGLAX_035209"/>
<proteinExistence type="predicted"/>
<organism evidence="5 6">
    <name type="scientific">Biomphalaria glabrata</name>
    <name type="common">Bloodfluke planorb</name>
    <name type="synonym">Freshwater snail</name>
    <dbReference type="NCBI Taxonomy" id="6526"/>
    <lineage>
        <taxon>Eukaryota</taxon>
        <taxon>Metazoa</taxon>
        <taxon>Spiralia</taxon>
        <taxon>Lophotrochozoa</taxon>
        <taxon>Mollusca</taxon>
        <taxon>Gastropoda</taxon>
        <taxon>Heterobranchia</taxon>
        <taxon>Euthyneura</taxon>
        <taxon>Panpulmonata</taxon>
        <taxon>Hygrophila</taxon>
        <taxon>Lymnaeoidea</taxon>
        <taxon>Planorbidae</taxon>
        <taxon>Biomphalaria</taxon>
    </lineage>
</organism>
<dbReference type="KEGG" id="bgt:106070824"/>
<feature type="compositionally biased region" description="Acidic residues" evidence="3">
    <location>
        <begin position="47"/>
        <end position="56"/>
    </location>
</feature>
<dbReference type="AlphaFoldDB" id="A0A2C9L9Q3"/>
<feature type="compositionally biased region" description="Basic and acidic residues" evidence="3">
    <location>
        <begin position="148"/>
        <end position="159"/>
    </location>
</feature>
<evidence type="ECO:0000256" key="2">
    <source>
        <dbReference type="PROSITE-ProRule" id="PRU00191"/>
    </source>
</evidence>
<dbReference type="GO" id="GO:0035556">
    <property type="term" value="P:intracellular signal transduction"/>
    <property type="evidence" value="ECO:0007669"/>
    <property type="project" value="TreeGrafter"/>
</dbReference>
<dbReference type="PANTHER" id="PTHR14098">
    <property type="entry name" value="SH2 DOMAIN CONTAINING PROTEIN"/>
    <property type="match status" value="1"/>
</dbReference>
<feature type="region of interest" description="Disordered" evidence="3">
    <location>
        <begin position="1"/>
        <end position="377"/>
    </location>
</feature>